<dbReference type="InterPro" id="IPR029154">
    <property type="entry name" value="HIBADH-like_NADP-bd"/>
</dbReference>
<gene>
    <name evidence="6" type="ORF">DH17_11800</name>
</gene>
<evidence type="ECO:0000256" key="1">
    <source>
        <dbReference type="ARBA" id="ARBA00023002"/>
    </source>
</evidence>
<dbReference type="GO" id="GO:0016491">
    <property type="term" value="F:oxidoreductase activity"/>
    <property type="evidence" value="ECO:0007669"/>
    <property type="project" value="UniProtKB-KW"/>
</dbReference>
<dbReference type="InterPro" id="IPR015815">
    <property type="entry name" value="HIBADH-related"/>
</dbReference>
<dbReference type="InterPro" id="IPR006115">
    <property type="entry name" value="6PGDH_NADP-bd"/>
</dbReference>
<dbReference type="InterPro" id="IPR036291">
    <property type="entry name" value="NAD(P)-bd_dom_sf"/>
</dbReference>
<dbReference type="PANTHER" id="PTHR43060:SF15">
    <property type="entry name" value="3-HYDROXYISOBUTYRATE DEHYDROGENASE-LIKE 1, MITOCHONDRIAL-RELATED"/>
    <property type="match status" value="1"/>
</dbReference>
<dbReference type="Gene3D" id="3.40.50.720">
    <property type="entry name" value="NAD(P)-binding Rossmann-like Domain"/>
    <property type="match status" value="1"/>
</dbReference>
<keyword evidence="2" id="KW-0520">NAD</keyword>
<dbReference type="SUPFAM" id="SSF48179">
    <property type="entry name" value="6-phosphogluconate dehydrogenase C-terminal domain-like"/>
    <property type="match status" value="1"/>
</dbReference>
<comment type="caution">
    <text evidence="6">The sequence shown here is derived from an EMBL/GenBank/DDBJ whole genome shotgun (WGS) entry which is preliminary data.</text>
</comment>
<dbReference type="EMBL" id="JHQK01000004">
    <property type="protein sequence ID" value="KHN67370.1"/>
    <property type="molecule type" value="Genomic_DNA"/>
</dbReference>
<dbReference type="AlphaFoldDB" id="A0A0B2UEM8"/>
<dbReference type="GO" id="GO:0050661">
    <property type="term" value="F:NADP binding"/>
    <property type="evidence" value="ECO:0007669"/>
    <property type="project" value="InterPro"/>
</dbReference>
<feature type="domain" description="3-hydroxyisobutyrate dehydrogenase-like NAD-binding" evidence="5">
    <location>
        <begin position="164"/>
        <end position="283"/>
    </location>
</feature>
<evidence type="ECO:0000256" key="3">
    <source>
        <dbReference type="PIRSR" id="PIRSR000103-1"/>
    </source>
</evidence>
<feature type="active site" evidence="3">
    <location>
        <position position="170"/>
    </location>
</feature>
<evidence type="ECO:0000259" key="5">
    <source>
        <dbReference type="Pfam" id="PF14833"/>
    </source>
</evidence>
<name>A0A0B2UEM8_9GAMM</name>
<dbReference type="InterPro" id="IPR013328">
    <property type="entry name" value="6PGD_dom2"/>
</dbReference>
<dbReference type="GO" id="GO:0051287">
    <property type="term" value="F:NAD binding"/>
    <property type="evidence" value="ECO:0007669"/>
    <property type="project" value="InterPro"/>
</dbReference>
<evidence type="ECO:0000256" key="2">
    <source>
        <dbReference type="ARBA" id="ARBA00023027"/>
    </source>
</evidence>
<reference evidence="6 7" key="1">
    <citation type="submission" date="2014-03" db="EMBL/GenBank/DDBJ databases">
        <title>Genome sequence of the diesel-degrader and plant-growth promoter Acinetobacter oleivorans PF-1 isolated from the roots of poplar tree.</title>
        <authorList>
            <person name="Gkorezis P."/>
            <person name="van Hamme J."/>
            <person name="Rineau F."/>
            <person name="Vangronsveld J."/>
            <person name="Francetti A."/>
        </authorList>
    </citation>
    <scope>NUCLEOTIDE SEQUENCE [LARGE SCALE GENOMIC DNA]</scope>
    <source>
        <strain evidence="6 7">PF1</strain>
    </source>
</reference>
<evidence type="ECO:0000313" key="7">
    <source>
        <dbReference type="Proteomes" id="UP000031012"/>
    </source>
</evidence>
<dbReference type="SUPFAM" id="SSF51735">
    <property type="entry name" value="NAD(P)-binding Rossmann-fold domains"/>
    <property type="match status" value="1"/>
</dbReference>
<dbReference type="Proteomes" id="UP000031012">
    <property type="component" value="Unassembled WGS sequence"/>
</dbReference>
<evidence type="ECO:0000259" key="4">
    <source>
        <dbReference type="Pfam" id="PF03446"/>
    </source>
</evidence>
<dbReference type="Pfam" id="PF03446">
    <property type="entry name" value="NAD_binding_2"/>
    <property type="match status" value="1"/>
</dbReference>
<evidence type="ECO:0000313" key="6">
    <source>
        <dbReference type="EMBL" id="KHN67370.1"/>
    </source>
</evidence>
<protein>
    <submittedName>
        <fullName evidence="6">2-hydroxy-3-oxopropionate reductase</fullName>
    </submittedName>
</protein>
<dbReference type="Gene3D" id="1.10.1040.10">
    <property type="entry name" value="N-(1-d-carboxylethyl)-l-norvaline Dehydrogenase, domain 2"/>
    <property type="match status" value="1"/>
</dbReference>
<sequence length="292" mass="30987">MATIGFVGTGIMGLPMAMNLLKAGHQVKVWNRTLSKADILKDAGAEVCSELEQVGQDVEFLICMLSDGKTCDEILFKEHGAISQLKPESTVIVMSSIPVEIAKKQSEKCKELSLHYLDAPVSGGEKGAQNASLAIMVGGEAKTFSQAETILSAMGRPILVGAAGCGELAKLVNQMIVATTIATVSEGLLLASKAGADPVKLKQALTGGFADSPILQQHGERILTRNFKPGGTARTQYKDIDTAISYAKSLELNLPIAELVNQLFQNMVGAGDGELDHSGLIRELERMNHLAL</sequence>
<dbReference type="InterPro" id="IPR008927">
    <property type="entry name" value="6-PGluconate_DH-like_C_sf"/>
</dbReference>
<feature type="domain" description="6-phosphogluconate dehydrogenase NADP-binding" evidence="4">
    <location>
        <begin position="3"/>
        <end position="159"/>
    </location>
</feature>
<dbReference type="PIRSF" id="PIRSF000103">
    <property type="entry name" value="HIBADH"/>
    <property type="match status" value="1"/>
</dbReference>
<keyword evidence="1" id="KW-0560">Oxidoreductase</keyword>
<dbReference type="Pfam" id="PF14833">
    <property type="entry name" value="NAD_binding_11"/>
    <property type="match status" value="1"/>
</dbReference>
<dbReference type="PANTHER" id="PTHR43060">
    <property type="entry name" value="3-HYDROXYISOBUTYRATE DEHYDROGENASE-LIKE 1, MITOCHONDRIAL-RELATED"/>
    <property type="match status" value="1"/>
</dbReference>
<accession>A0A0B2UEM8</accession>
<organism evidence="6 7">
    <name type="scientific">Acinetobacter oleivorans</name>
    <dbReference type="NCBI Taxonomy" id="1148157"/>
    <lineage>
        <taxon>Bacteria</taxon>
        <taxon>Pseudomonadati</taxon>
        <taxon>Pseudomonadota</taxon>
        <taxon>Gammaproteobacteria</taxon>
        <taxon>Moraxellales</taxon>
        <taxon>Moraxellaceae</taxon>
        <taxon>Acinetobacter</taxon>
    </lineage>
</organism>
<proteinExistence type="predicted"/>